<gene>
    <name evidence="1" type="ORF">QNH24_03875</name>
</gene>
<name>A0AAX3WX56_9BACI</name>
<dbReference type="InterPro" id="IPR023214">
    <property type="entry name" value="HAD_sf"/>
</dbReference>
<dbReference type="InterPro" id="IPR036514">
    <property type="entry name" value="SGNH_hydro_sf"/>
</dbReference>
<proteinExistence type="predicted"/>
<dbReference type="NCBIfam" id="TIGR01681">
    <property type="entry name" value="HAD-SF-IIIC"/>
    <property type="match status" value="1"/>
</dbReference>
<accession>A0AAX3WX56</accession>
<dbReference type="InterPro" id="IPR010037">
    <property type="entry name" value="FkbH_domain"/>
</dbReference>
<dbReference type="EMBL" id="CP126101">
    <property type="protein sequence ID" value="WHY52386.1"/>
    <property type="molecule type" value="Genomic_DNA"/>
</dbReference>
<dbReference type="RefSeq" id="WP_283870838.1">
    <property type="nucleotide sequence ID" value="NZ_CP126101.1"/>
</dbReference>
<evidence type="ECO:0000313" key="1">
    <source>
        <dbReference type="EMBL" id="WHY52386.1"/>
    </source>
</evidence>
<protein>
    <submittedName>
        <fullName evidence="1">HAD-IIIC family phosphatase</fullName>
    </submittedName>
</protein>
<dbReference type="Gene3D" id="3.40.50.1110">
    <property type="entry name" value="SGNH hydrolase"/>
    <property type="match status" value="1"/>
</dbReference>
<dbReference type="Proteomes" id="UP001178322">
    <property type="component" value="Chromosome"/>
</dbReference>
<organism evidence="1 2">
    <name type="scientific">Lysinibacillus pakistanensis</name>
    <dbReference type="NCBI Taxonomy" id="759811"/>
    <lineage>
        <taxon>Bacteria</taxon>
        <taxon>Bacillati</taxon>
        <taxon>Bacillota</taxon>
        <taxon>Bacilli</taxon>
        <taxon>Bacillales</taxon>
        <taxon>Bacillaceae</taxon>
        <taxon>Lysinibacillus</taxon>
    </lineage>
</organism>
<dbReference type="AlphaFoldDB" id="A0AAX3WX56"/>
<reference evidence="1" key="1">
    <citation type="submission" date="2023-05" db="EMBL/GenBank/DDBJ databases">
        <title>Comparative genomics of Bacillaceae isolates and their secondary metabolite potential.</title>
        <authorList>
            <person name="Song L."/>
            <person name="Nielsen L.J."/>
            <person name="Mohite O."/>
            <person name="Xu X."/>
            <person name="Weber T."/>
            <person name="Kovacs A.T."/>
        </authorList>
    </citation>
    <scope>NUCLEOTIDE SEQUENCE</scope>
    <source>
        <strain evidence="1">LY1</strain>
    </source>
</reference>
<sequence>MQKDILLNNELMFRKIKGYKHEYTQQLIIKVERTLPFEYVSKMITPFLSRIEKEGIFSYSDYDTSIPILSTNGEVDIVLFWTDWRLYMDKMEPKPLLEWLKTRLSEVDTSKPILINNWPTFWELDEKQYAASVSKRGWIYEFNYLLETLKDEFNNIEIIDMNLFASQMGMSSYDARNDEVSNYPLSNQLTLQLARHIALNLIPAMLEPKLKAIVLDLDNTLYSGVLGEDGIEGIQLTEEHIQLQKVLMRIKENGILLAISSKNNKQDVLEMLEKRKDFPLDKDDFTFMEANWKSKADNIRLMAKKFNFDVSAMLFIDDNPAEIALVKEQIPTIHTLMADATGKETVHRLLNYPFLYSRKKDNSADLRQKDILANQKRVELEKKVGDSNRYLASLQMKISVFENESLHLQRIYEMGQKTNQFNLALHRFAEGEIQEKAKDSTYKIYTVALSDMLNDSGIIGTYIVRLDGDIATFEEILFSCRALGRNVEDASLQLILSKLINEGIRQIKFESVEGPRNSPALEWLNNIYISPKIADILKELNNKLKDYPAEVCWQNERNH</sequence>
<dbReference type="Gene3D" id="3.40.50.1000">
    <property type="entry name" value="HAD superfamily/HAD-like"/>
    <property type="match status" value="1"/>
</dbReference>
<dbReference type="NCBIfam" id="TIGR01686">
    <property type="entry name" value="FkbH"/>
    <property type="match status" value="1"/>
</dbReference>
<dbReference type="SUPFAM" id="SSF56784">
    <property type="entry name" value="HAD-like"/>
    <property type="match status" value="1"/>
</dbReference>
<evidence type="ECO:0000313" key="2">
    <source>
        <dbReference type="Proteomes" id="UP001178322"/>
    </source>
</evidence>
<dbReference type="InterPro" id="IPR010033">
    <property type="entry name" value="HAD_SF_ppase_IIIC"/>
</dbReference>
<dbReference type="InterPro" id="IPR036412">
    <property type="entry name" value="HAD-like_sf"/>
</dbReference>